<dbReference type="EMBL" id="CP158296">
    <property type="protein sequence ID" value="XBV83459.1"/>
    <property type="molecule type" value="Genomic_DNA"/>
</dbReference>
<accession>A0AAU7U4L3</accession>
<dbReference type="AlphaFoldDB" id="A0AAU7U4L3"/>
<reference evidence="1" key="1">
    <citation type="submission" date="2024-06" db="EMBL/GenBank/DDBJ databases">
        <title>Draft Genome Sequence of Deinococcus sonorensis Type Strain KR-87, a Biofilm Producing Representative of the Genus Deinococcus.</title>
        <authorList>
            <person name="Boren L.S."/>
            <person name="Grosso R.A."/>
            <person name="Hugenberg-Cox A.N."/>
            <person name="Hill J.T.E."/>
            <person name="Albert C.M."/>
            <person name="Tuohy J.M."/>
        </authorList>
    </citation>
    <scope>NUCLEOTIDE SEQUENCE</scope>
    <source>
        <strain evidence="1">KR-87</strain>
        <plasmid evidence="1">pDson04</plasmid>
    </source>
</reference>
<gene>
    <name evidence="1" type="ORF">ABOD76_00355</name>
</gene>
<dbReference type="RefSeq" id="WP_350240954.1">
    <property type="nucleotide sequence ID" value="NZ_CP158296.1"/>
</dbReference>
<dbReference type="KEGG" id="dsc:ABOD76_00355"/>
<proteinExistence type="predicted"/>
<protein>
    <submittedName>
        <fullName evidence="1">Uncharacterized protein</fullName>
    </submittedName>
</protein>
<geneLocation type="plasmid" evidence="1">
    <name>pDson04</name>
</geneLocation>
<keyword evidence="1" id="KW-0614">Plasmid</keyword>
<name>A0AAU7U4L3_9DEIO</name>
<evidence type="ECO:0000313" key="1">
    <source>
        <dbReference type="EMBL" id="XBV83459.1"/>
    </source>
</evidence>
<sequence length="85" mass="8951">MSRTQARLNAQLMCCGAVLLGSMTLTVRVWQWSQASVNGAAPCLRAPDPAHAEGPWAEARRLIDGVGCALLRPGPTGALPASWNP</sequence>
<organism evidence="1">
    <name type="scientific">Deinococcus sonorensis KR-87</name>
    <dbReference type="NCBI Taxonomy" id="694439"/>
    <lineage>
        <taxon>Bacteria</taxon>
        <taxon>Thermotogati</taxon>
        <taxon>Deinococcota</taxon>
        <taxon>Deinococci</taxon>
        <taxon>Deinococcales</taxon>
        <taxon>Deinococcaceae</taxon>
        <taxon>Deinococcus</taxon>
    </lineage>
</organism>